<dbReference type="Proteomes" id="UP001311232">
    <property type="component" value="Unassembled WGS sequence"/>
</dbReference>
<name>A0AAV9RP76_9TELE</name>
<dbReference type="AlphaFoldDB" id="A0AAV9RP76"/>
<gene>
    <name evidence="1" type="ORF">CRENBAI_026044</name>
</gene>
<organism evidence="1 2">
    <name type="scientific">Crenichthys baileyi</name>
    <name type="common">White River springfish</name>
    <dbReference type="NCBI Taxonomy" id="28760"/>
    <lineage>
        <taxon>Eukaryota</taxon>
        <taxon>Metazoa</taxon>
        <taxon>Chordata</taxon>
        <taxon>Craniata</taxon>
        <taxon>Vertebrata</taxon>
        <taxon>Euteleostomi</taxon>
        <taxon>Actinopterygii</taxon>
        <taxon>Neopterygii</taxon>
        <taxon>Teleostei</taxon>
        <taxon>Neoteleostei</taxon>
        <taxon>Acanthomorphata</taxon>
        <taxon>Ovalentaria</taxon>
        <taxon>Atherinomorphae</taxon>
        <taxon>Cyprinodontiformes</taxon>
        <taxon>Goodeidae</taxon>
        <taxon>Crenichthys</taxon>
    </lineage>
</organism>
<protein>
    <submittedName>
        <fullName evidence="1">Uncharacterized protein</fullName>
    </submittedName>
</protein>
<proteinExistence type="predicted"/>
<evidence type="ECO:0000313" key="2">
    <source>
        <dbReference type="Proteomes" id="UP001311232"/>
    </source>
</evidence>
<reference evidence="1 2" key="1">
    <citation type="submission" date="2021-06" db="EMBL/GenBank/DDBJ databases">
        <authorList>
            <person name="Palmer J.M."/>
        </authorList>
    </citation>
    <scope>NUCLEOTIDE SEQUENCE [LARGE SCALE GENOMIC DNA]</scope>
    <source>
        <strain evidence="1 2">MEX-2019</strain>
        <tissue evidence="1">Muscle</tissue>
    </source>
</reference>
<evidence type="ECO:0000313" key="1">
    <source>
        <dbReference type="EMBL" id="KAK5610806.1"/>
    </source>
</evidence>
<dbReference type="EMBL" id="JAHHUM010001526">
    <property type="protein sequence ID" value="KAK5610806.1"/>
    <property type="molecule type" value="Genomic_DNA"/>
</dbReference>
<accession>A0AAV9RP76</accession>
<comment type="caution">
    <text evidence="1">The sequence shown here is derived from an EMBL/GenBank/DDBJ whole genome shotgun (WGS) entry which is preliminary data.</text>
</comment>
<keyword evidence="2" id="KW-1185">Reference proteome</keyword>
<sequence>MACPLQVGGEFLPQVEEFKYLRIFLQVRGEWSEGSTNGLVRLPSRRGSEYSHCSSEVALTFVSNAPWTAPLGGVSGMSHQEEGTAQDMLEGLCLPAGLALPRKAEMMNELMKRYAVCLTGGGARRVIGEGTLAINHAGQKLGPAAHG</sequence>